<feature type="region of interest" description="Disordered" evidence="1">
    <location>
        <begin position="59"/>
        <end position="97"/>
    </location>
</feature>
<sequence length="97" mass="10652">MSLPVVDTKAHQDLLKRVAQNLNVQTEVVVEDSDLMIDILSPEGPSRCRCDKSIPDRSAVDACTPPQRGAEAESTGDRWPSTLSHEDTRNMASPHNL</sequence>
<dbReference type="EMBL" id="KB533688">
    <property type="protein sequence ID" value="EMP34167.1"/>
    <property type="molecule type" value="Genomic_DNA"/>
</dbReference>
<dbReference type="Proteomes" id="UP000031443">
    <property type="component" value="Unassembled WGS sequence"/>
</dbReference>
<gene>
    <name evidence="2" type="ORF">UY3_08672</name>
</gene>
<reference evidence="3" key="1">
    <citation type="journal article" date="2013" name="Nat. Genet.">
        <title>The draft genomes of soft-shell turtle and green sea turtle yield insights into the development and evolution of the turtle-specific body plan.</title>
        <authorList>
            <person name="Wang Z."/>
            <person name="Pascual-Anaya J."/>
            <person name="Zadissa A."/>
            <person name="Li W."/>
            <person name="Niimura Y."/>
            <person name="Huang Z."/>
            <person name="Li C."/>
            <person name="White S."/>
            <person name="Xiong Z."/>
            <person name="Fang D."/>
            <person name="Wang B."/>
            <person name="Ming Y."/>
            <person name="Chen Y."/>
            <person name="Zheng Y."/>
            <person name="Kuraku S."/>
            <person name="Pignatelli M."/>
            <person name="Herrero J."/>
            <person name="Beal K."/>
            <person name="Nozawa M."/>
            <person name="Li Q."/>
            <person name="Wang J."/>
            <person name="Zhang H."/>
            <person name="Yu L."/>
            <person name="Shigenobu S."/>
            <person name="Wang J."/>
            <person name="Liu J."/>
            <person name="Flicek P."/>
            <person name="Searle S."/>
            <person name="Wang J."/>
            <person name="Kuratani S."/>
            <person name="Yin Y."/>
            <person name="Aken B."/>
            <person name="Zhang G."/>
            <person name="Irie N."/>
        </authorList>
    </citation>
    <scope>NUCLEOTIDE SEQUENCE [LARGE SCALE GENOMIC DNA]</scope>
</reference>
<protein>
    <submittedName>
        <fullName evidence="2">Uncharacterized protein</fullName>
    </submittedName>
</protein>
<keyword evidence="3" id="KW-1185">Reference proteome</keyword>
<proteinExistence type="predicted"/>
<accession>M7C1A2</accession>
<evidence type="ECO:0000313" key="2">
    <source>
        <dbReference type="EMBL" id="EMP34167.1"/>
    </source>
</evidence>
<name>M7C1A2_CHEMY</name>
<evidence type="ECO:0000313" key="3">
    <source>
        <dbReference type="Proteomes" id="UP000031443"/>
    </source>
</evidence>
<dbReference type="AlphaFoldDB" id="M7C1A2"/>
<organism evidence="2 3">
    <name type="scientific">Chelonia mydas</name>
    <name type="common">Green sea-turtle</name>
    <name type="synonym">Chelonia agassizi</name>
    <dbReference type="NCBI Taxonomy" id="8469"/>
    <lineage>
        <taxon>Eukaryota</taxon>
        <taxon>Metazoa</taxon>
        <taxon>Chordata</taxon>
        <taxon>Craniata</taxon>
        <taxon>Vertebrata</taxon>
        <taxon>Euteleostomi</taxon>
        <taxon>Archelosauria</taxon>
        <taxon>Testudinata</taxon>
        <taxon>Testudines</taxon>
        <taxon>Cryptodira</taxon>
        <taxon>Durocryptodira</taxon>
        <taxon>Americhelydia</taxon>
        <taxon>Chelonioidea</taxon>
        <taxon>Cheloniidae</taxon>
        <taxon>Chelonia</taxon>
    </lineage>
</organism>
<evidence type="ECO:0000256" key="1">
    <source>
        <dbReference type="SAM" id="MobiDB-lite"/>
    </source>
</evidence>